<dbReference type="InterPro" id="IPR002831">
    <property type="entry name" value="Tscrpt_reg_TrmB_N"/>
</dbReference>
<keyword evidence="3" id="KW-1185">Reference proteome</keyword>
<evidence type="ECO:0000313" key="3">
    <source>
        <dbReference type="Proteomes" id="UP000070155"/>
    </source>
</evidence>
<protein>
    <recommendedName>
        <fullName evidence="1">Transcription regulator TrmB N-terminal domain-containing protein</fullName>
    </recommendedName>
</protein>
<evidence type="ECO:0000313" key="2">
    <source>
        <dbReference type="EMBL" id="KXA95583.1"/>
    </source>
</evidence>
<feature type="domain" description="Transcription regulator TrmB N-terminal" evidence="1">
    <location>
        <begin position="14"/>
        <end position="80"/>
    </location>
</feature>
<dbReference type="Gene3D" id="1.10.10.10">
    <property type="entry name" value="Winged helix-like DNA-binding domain superfamily/Winged helix DNA-binding domain"/>
    <property type="match status" value="1"/>
</dbReference>
<dbReference type="SUPFAM" id="SSF46785">
    <property type="entry name" value="Winged helix' DNA-binding domain"/>
    <property type="match status" value="1"/>
</dbReference>
<sequence>MANSSNVDRLVDLLKDFGWSEPEANCYCTLVRLGEGKASTIATEIGIRNEKVYQHLNRLVENGYVKTRGKNPKVYMAQNPRYVINKETEKMQDKSRELLKGLEEAWEIQEELTRAGDNAWILGGRDGKNMELNNLIENAENSVIGFDKGIVRTTRRVRELMEERAKKLDMKLIGGSQSTELLERFREAGIETRKMSGAAKSAFYVADDMHVLLNISAGRSTIVLEDEEIAKVFIDKFKSLFKKANKLGENAG</sequence>
<dbReference type="Proteomes" id="UP000070155">
    <property type="component" value="Unassembled WGS sequence"/>
</dbReference>
<dbReference type="Pfam" id="PF01978">
    <property type="entry name" value="TrmB"/>
    <property type="match status" value="1"/>
</dbReference>
<dbReference type="EMBL" id="LHXQ01000001">
    <property type="protein sequence ID" value="KXA95583.1"/>
    <property type="molecule type" value="Genomic_DNA"/>
</dbReference>
<dbReference type="InterPro" id="IPR036388">
    <property type="entry name" value="WH-like_DNA-bd_sf"/>
</dbReference>
<dbReference type="PANTHER" id="PTHR34293">
    <property type="entry name" value="HTH-TYPE TRANSCRIPTIONAL REGULATOR TRMBL2"/>
    <property type="match status" value="1"/>
</dbReference>
<dbReference type="PATRIC" id="fig|1698266.3.peg.25"/>
<reference evidence="2 3" key="1">
    <citation type="journal article" date="2016" name="Sci. Rep.">
        <title>Metabolic traits of an uncultured archaeal lineage -MSBL1- from brine pools of the Red Sea.</title>
        <authorList>
            <person name="Mwirichia R."/>
            <person name="Alam I."/>
            <person name="Rashid M."/>
            <person name="Vinu M."/>
            <person name="Ba-Alawi W."/>
            <person name="Anthony Kamau A."/>
            <person name="Kamanda Ngugi D."/>
            <person name="Goker M."/>
            <person name="Klenk H.P."/>
            <person name="Bajic V."/>
            <person name="Stingl U."/>
        </authorList>
    </citation>
    <scope>NUCLEOTIDE SEQUENCE [LARGE SCALE GENOMIC DNA]</scope>
    <source>
        <strain evidence="2">SCGC-AAA259I07</strain>
    </source>
</reference>
<dbReference type="InterPro" id="IPR051797">
    <property type="entry name" value="TrmB-like"/>
</dbReference>
<gene>
    <name evidence="2" type="ORF">AKJ36_00115</name>
</gene>
<evidence type="ECO:0000259" key="1">
    <source>
        <dbReference type="Pfam" id="PF01978"/>
    </source>
</evidence>
<name>A0A133UN50_9EURY</name>
<dbReference type="PANTHER" id="PTHR34293:SF1">
    <property type="entry name" value="HTH-TYPE TRANSCRIPTIONAL REGULATOR TRMBL2"/>
    <property type="match status" value="1"/>
</dbReference>
<dbReference type="AlphaFoldDB" id="A0A133UN50"/>
<proteinExistence type="predicted"/>
<organism evidence="2 3">
    <name type="scientific">candidate division MSBL1 archaeon SCGC-AAA259I07</name>
    <dbReference type="NCBI Taxonomy" id="1698266"/>
    <lineage>
        <taxon>Archaea</taxon>
        <taxon>Methanobacteriati</taxon>
        <taxon>Methanobacteriota</taxon>
        <taxon>candidate division MSBL1</taxon>
    </lineage>
</organism>
<comment type="caution">
    <text evidence="2">The sequence shown here is derived from an EMBL/GenBank/DDBJ whole genome shotgun (WGS) entry which is preliminary data.</text>
</comment>
<dbReference type="InterPro" id="IPR036390">
    <property type="entry name" value="WH_DNA-bd_sf"/>
</dbReference>
<accession>A0A133UN50</accession>